<evidence type="ECO:0000256" key="14">
    <source>
        <dbReference type="PIRSR" id="PIRSR606262-3"/>
    </source>
</evidence>
<comment type="function">
    <text evidence="2 15">This enzyme scavenges exogenous and endogenous cytidine and 2'-deoxycytidine for UMP synthesis.</text>
</comment>
<dbReference type="GO" id="GO:0042802">
    <property type="term" value="F:identical protein binding"/>
    <property type="evidence" value="ECO:0007669"/>
    <property type="project" value="UniProtKB-ARBA"/>
</dbReference>
<sequence>MLPDSQTGSNPQVQSAGKSLLPEQVVENLKQTARDASANSYSPYSNFPVGAAVLAESGRIYSGTNVENASYGLTICAERVAVAAAVTAGERSIAAIAIYTSTEEPSVPCGACLAVISEFADGIPILLFTEDKQCWYSLNQLLPERFKLKPKET</sequence>
<dbReference type="PANTHER" id="PTHR11644:SF2">
    <property type="entry name" value="CYTIDINE DEAMINASE"/>
    <property type="match status" value="1"/>
</dbReference>
<dbReference type="Proteomes" id="UP000317778">
    <property type="component" value="Unassembled WGS sequence"/>
</dbReference>
<comment type="catalytic activity">
    <reaction evidence="11 15">
        <text>cytidine + H2O + H(+) = uridine + NH4(+)</text>
        <dbReference type="Rhea" id="RHEA:16069"/>
        <dbReference type="ChEBI" id="CHEBI:15377"/>
        <dbReference type="ChEBI" id="CHEBI:15378"/>
        <dbReference type="ChEBI" id="CHEBI:16704"/>
        <dbReference type="ChEBI" id="CHEBI:17562"/>
        <dbReference type="ChEBI" id="CHEBI:28938"/>
        <dbReference type="EC" id="3.5.4.5"/>
    </reaction>
</comment>
<feature type="binding site" evidence="14">
    <location>
        <position position="76"/>
    </location>
    <ligand>
        <name>Zn(2+)</name>
        <dbReference type="ChEBI" id="CHEBI:29105"/>
        <note>catalytic</note>
    </ligand>
</feature>
<dbReference type="CDD" id="cd01283">
    <property type="entry name" value="cytidine_deaminase"/>
    <property type="match status" value="1"/>
</dbReference>
<evidence type="ECO:0000256" key="3">
    <source>
        <dbReference type="ARBA" id="ARBA00006576"/>
    </source>
</evidence>
<organism evidence="18 19">
    <name type="scientific">candidate division TA06 bacterium B3_TA06</name>
    <dbReference type="NCBI Taxonomy" id="2012487"/>
    <lineage>
        <taxon>Bacteria</taxon>
        <taxon>Bacteria division TA06</taxon>
    </lineage>
</organism>
<keyword evidence="7 15" id="KW-0378">Hydrolase</keyword>
<feature type="binding site" evidence="13">
    <location>
        <begin position="65"/>
        <end position="71"/>
    </location>
    <ligand>
        <name>substrate</name>
    </ligand>
</feature>
<evidence type="ECO:0000256" key="1">
    <source>
        <dbReference type="ARBA" id="ARBA00001947"/>
    </source>
</evidence>
<protein>
    <recommendedName>
        <fullName evidence="5 15">Cytidine deaminase</fullName>
        <ecNumber evidence="4 15">3.5.4.5</ecNumber>
    </recommendedName>
    <alternativeName>
        <fullName evidence="9 15">Cytidine aminohydrolase</fullName>
    </alternativeName>
</protein>
<feature type="binding site" evidence="14">
    <location>
        <position position="112"/>
    </location>
    <ligand>
        <name>Zn(2+)</name>
        <dbReference type="ChEBI" id="CHEBI:29105"/>
        <note>catalytic</note>
    </ligand>
</feature>
<dbReference type="InterPro" id="IPR006262">
    <property type="entry name" value="Cyt_deam_tetra"/>
</dbReference>
<feature type="region of interest" description="Disordered" evidence="16">
    <location>
        <begin position="1"/>
        <end position="21"/>
    </location>
</feature>
<evidence type="ECO:0000256" key="12">
    <source>
        <dbReference type="PIRSR" id="PIRSR606262-1"/>
    </source>
</evidence>
<dbReference type="PANTHER" id="PTHR11644">
    <property type="entry name" value="CYTIDINE DEAMINASE"/>
    <property type="match status" value="1"/>
</dbReference>
<comment type="cofactor">
    <cofactor evidence="1 14 15">
        <name>Zn(2+)</name>
        <dbReference type="ChEBI" id="CHEBI:29105"/>
    </cofactor>
</comment>
<evidence type="ECO:0000256" key="15">
    <source>
        <dbReference type="RuleBase" id="RU364006"/>
    </source>
</evidence>
<evidence type="ECO:0000256" key="6">
    <source>
        <dbReference type="ARBA" id="ARBA00022723"/>
    </source>
</evidence>
<evidence type="ECO:0000313" key="18">
    <source>
        <dbReference type="EMBL" id="TKJ43491.1"/>
    </source>
</evidence>
<evidence type="ECO:0000256" key="5">
    <source>
        <dbReference type="ARBA" id="ARBA00018266"/>
    </source>
</evidence>
<evidence type="ECO:0000313" key="19">
    <source>
        <dbReference type="Proteomes" id="UP000317778"/>
    </source>
</evidence>
<evidence type="ECO:0000256" key="9">
    <source>
        <dbReference type="ARBA" id="ARBA00032005"/>
    </source>
</evidence>
<accession>A0A532V8G7</accession>
<dbReference type="GO" id="GO:0005829">
    <property type="term" value="C:cytosol"/>
    <property type="evidence" value="ECO:0007669"/>
    <property type="project" value="TreeGrafter"/>
</dbReference>
<evidence type="ECO:0000259" key="17">
    <source>
        <dbReference type="PROSITE" id="PS51747"/>
    </source>
</evidence>
<dbReference type="GO" id="GO:0008270">
    <property type="term" value="F:zinc ion binding"/>
    <property type="evidence" value="ECO:0007669"/>
    <property type="project" value="UniProtKB-UniRule"/>
</dbReference>
<dbReference type="InterPro" id="IPR016192">
    <property type="entry name" value="APOBEC/CMP_deaminase_Zn-bd"/>
</dbReference>
<keyword evidence="8 14" id="KW-0862">Zinc</keyword>
<name>A0A532V8G7_UNCT6</name>
<evidence type="ECO:0000256" key="8">
    <source>
        <dbReference type="ARBA" id="ARBA00022833"/>
    </source>
</evidence>
<evidence type="ECO:0000256" key="16">
    <source>
        <dbReference type="SAM" id="MobiDB-lite"/>
    </source>
</evidence>
<evidence type="ECO:0000256" key="10">
    <source>
        <dbReference type="ARBA" id="ARBA00049252"/>
    </source>
</evidence>
<dbReference type="GO" id="GO:0004126">
    <property type="term" value="F:cytidine deaminase activity"/>
    <property type="evidence" value="ECO:0007669"/>
    <property type="project" value="UniProtKB-UniRule"/>
</dbReference>
<dbReference type="FunFam" id="3.40.140.10:FF:000008">
    <property type="entry name" value="Cytidine deaminase"/>
    <property type="match status" value="1"/>
</dbReference>
<dbReference type="InterPro" id="IPR016193">
    <property type="entry name" value="Cytidine_deaminase-like"/>
</dbReference>
<dbReference type="GO" id="GO:0055086">
    <property type="term" value="P:nucleobase-containing small molecule metabolic process"/>
    <property type="evidence" value="ECO:0007669"/>
    <property type="project" value="UniProtKB-ARBA"/>
</dbReference>
<feature type="compositionally biased region" description="Polar residues" evidence="16">
    <location>
        <begin position="1"/>
        <end position="17"/>
    </location>
</feature>
<dbReference type="NCBIfam" id="TIGR01354">
    <property type="entry name" value="cyt_deam_tetra"/>
    <property type="match status" value="1"/>
</dbReference>
<dbReference type="Pfam" id="PF00383">
    <property type="entry name" value="dCMP_cyt_deam_1"/>
    <property type="match status" value="1"/>
</dbReference>
<dbReference type="AlphaFoldDB" id="A0A532V8G7"/>
<dbReference type="GO" id="GO:0072527">
    <property type="term" value="P:pyrimidine-containing compound metabolic process"/>
    <property type="evidence" value="ECO:0007669"/>
    <property type="project" value="UniProtKB-ARBA"/>
</dbReference>
<dbReference type="PROSITE" id="PS00903">
    <property type="entry name" value="CYT_DCMP_DEAMINASES_1"/>
    <property type="match status" value="1"/>
</dbReference>
<proteinExistence type="inferred from homology"/>
<keyword evidence="6 14" id="KW-0479">Metal-binding</keyword>
<evidence type="ECO:0000256" key="13">
    <source>
        <dbReference type="PIRSR" id="PIRSR606262-2"/>
    </source>
</evidence>
<gene>
    <name evidence="18" type="primary">cdd</name>
    <name evidence="18" type="ORF">CEE36_03925</name>
</gene>
<reference evidence="18 19" key="1">
    <citation type="submission" date="2017-06" db="EMBL/GenBank/DDBJ databases">
        <title>Novel microbial phyla capable of carbon fixation and sulfur reduction in deep-sea sediments.</title>
        <authorList>
            <person name="Huang J."/>
            <person name="Baker B."/>
            <person name="Wang Y."/>
        </authorList>
    </citation>
    <scope>NUCLEOTIDE SEQUENCE [LARGE SCALE GENOMIC DNA]</scope>
    <source>
        <strain evidence="18">B3_TA06</strain>
    </source>
</reference>
<comment type="caution">
    <text evidence="18">The sequence shown here is derived from an EMBL/GenBank/DDBJ whole genome shotgun (WGS) entry which is preliminary data.</text>
</comment>
<feature type="binding site" evidence="14">
    <location>
        <position position="109"/>
    </location>
    <ligand>
        <name>Zn(2+)</name>
        <dbReference type="ChEBI" id="CHEBI:29105"/>
        <note>catalytic</note>
    </ligand>
</feature>
<dbReference type="EC" id="3.5.4.5" evidence="4 15"/>
<dbReference type="SUPFAM" id="SSF53927">
    <property type="entry name" value="Cytidine deaminase-like"/>
    <property type="match status" value="1"/>
</dbReference>
<dbReference type="InterPro" id="IPR002125">
    <property type="entry name" value="CMP_dCMP_dom"/>
</dbReference>
<dbReference type="InterPro" id="IPR050202">
    <property type="entry name" value="Cyt/Deoxycyt_deaminase"/>
</dbReference>
<evidence type="ECO:0000256" key="7">
    <source>
        <dbReference type="ARBA" id="ARBA00022801"/>
    </source>
</evidence>
<comment type="similarity">
    <text evidence="3 15">Belongs to the cytidine and deoxycytidylate deaminase family.</text>
</comment>
<dbReference type="NCBIfam" id="NF004064">
    <property type="entry name" value="PRK05578.1"/>
    <property type="match status" value="1"/>
</dbReference>
<evidence type="ECO:0000256" key="11">
    <source>
        <dbReference type="ARBA" id="ARBA00049558"/>
    </source>
</evidence>
<comment type="catalytic activity">
    <reaction evidence="10 15">
        <text>2'-deoxycytidine + H2O + H(+) = 2'-deoxyuridine + NH4(+)</text>
        <dbReference type="Rhea" id="RHEA:13433"/>
        <dbReference type="ChEBI" id="CHEBI:15377"/>
        <dbReference type="ChEBI" id="CHEBI:15378"/>
        <dbReference type="ChEBI" id="CHEBI:15698"/>
        <dbReference type="ChEBI" id="CHEBI:16450"/>
        <dbReference type="ChEBI" id="CHEBI:28938"/>
        <dbReference type="EC" id="3.5.4.5"/>
    </reaction>
</comment>
<dbReference type="PROSITE" id="PS51747">
    <property type="entry name" value="CYT_DCMP_DEAMINASES_2"/>
    <property type="match status" value="1"/>
</dbReference>
<feature type="domain" description="CMP/dCMP-type deaminase" evidence="17">
    <location>
        <begin position="24"/>
        <end position="149"/>
    </location>
</feature>
<dbReference type="Gene3D" id="3.40.140.10">
    <property type="entry name" value="Cytidine Deaminase, domain 2"/>
    <property type="match status" value="1"/>
</dbReference>
<dbReference type="EMBL" id="NJBO01000004">
    <property type="protein sequence ID" value="TKJ43491.1"/>
    <property type="molecule type" value="Genomic_DNA"/>
</dbReference>
<feature type="active site" description="Proton donor" evidence="12">
    <location>
        <position position="78"/>
    </location>
</feature>
<evidence type="ECO:0000256" key="2">
    <source>
        <dbReference type="ARBA" id="ARBA00003949"/>
    </source>
</evidence>
<evidence type="ECO:0000256" key="4">
    <source>
        <dbReference type="ARBA" id="ARBA00012783"/>
    </source>
</evidence>